<name>A0A0J7XUJ5_9SPHN</name>
<evidence type="ECO:0008006" key="3">
    <source>
        <dbReference type="Google" id="ProtNLM"/>
    </source>
</evidence>
<comment type="caution">
    <text evidence="1">The sequence shown here is derived from an EMBL/GenBank/DDBJ whole genome shotgun (WGS) entry which is preliminary data.</text>
</comment>
<evidence type="ECO:0000313" key="1">
    <source>
        <dbReference type="EMBL" id="KMS54728.1"/>
    </source>
</evidence>
<dbReference type="Gene3D" id="3.40.50.1110">
    <property type="entry name" value="SGNH hydrolase"/>
    <property type="match status" value="1"/>
</dbReference>
<dbReference type="AlphaFoldDB" id="A0A0J7XUJ5"/>
<dbReference type="GO" id="GO:0016788">
    <property type="term" value="F:hydrolase activity, acting on ester bonds"/>
    <property type="evidence" value="ECO:0007669"/>
    <property type="project" value="UniProtKB-ARBA"/>
</dbReference>
<accession>A0A0J7XUJ5</accession>
<organism evidence="1 2">
    <name type="scientific">Sphingobium cupriresistens LL01</name>
    <dbReference type="NCBI Taxonomy" id="1420583"/>
    <lineage>
        <taxon>Bacteria</taxon>
        <taxon>Pseudomonadati</taxon>
        <taxon>Pseudomonadota</taxon>
        <taxon>Alphaproteobacteria</taxon>
        <taxon>Sphingomonadales</taxon>
        <taxon>Sphingomonadaceae</taxon>
        <taxon>Sphingobium</taxon>
    </lineage>
</organism>
<gene>
    <name evidence="1" type="ORF">V473_15440</name>
</gene>
<protein>
    <recommendedName>
        <fullName evidence="3">Sialate O-acetylesterase domain-containing protein</fullName>
    </recommendedName>
</protein>
<keyword evidence="2" id="KW-1185">Reference proteome</keyword>
<dbReference type="PATRIC" id="fig|1420583.3.peg.2885"/>
<dbReference type="Proteomes" id="UP000052232">
    <property type="component" value="Unassembled WGS sequence"/>
</dbReference>
<dbReference type="SUPFAM" id="SSF52266">
    <property type="entry name" value="SGNH hydrolase"/>
    <property type="match status" value="1"/>
</dbReference>
<sequence length="748" mass="78269">MKYIRLYPYSAQIAAERTRALAAEDALAAAVGSKASASSVTALGGRVDDVEDGLSGEVTRAQGAENALAGDIDAEAATRAGAVSALSADISDEVQRASDAEAALADSVAAEASIRADETAALAEQTAALDGRATGLEVRAYTAEQQADLDRDLIEGARYPVTYGRLALQADEKGLADLTLTAEGIDGRFARPGSQRTPVTFGRAPVMIDQDKASPLAVDAAGKFVLGAMTSEPTLRTPISNGILPTEQTPDGEVLRGQFDGVPYDPGAAAQAAADPAGETMFNCKQLAVFDVDPGTLWPTRRIVTLSQQGDFTPLGALSPGLMRVKGPDPDYPIGIIGWREQMLASTILYIIIKHGQSNAGGYDGASDGSSPNTKFTLVPSMPGQCLTFNNGPHPHQTAGGSGDVATPADPAGFTSFIDMKVGEREGQGLGAAEVFAMASGAKVLLINNSFSGSTFNALVRTSAGADAQPWTDIKAMVASAVSLAQAQGLTPIVAGFIWNQGESNDNDTKATYAARLGILRNSVDQLLTITGQTVPIPIVAAQPASTVDQDTGLVHPPALAISEWAAVQSNQAVALPLYWTSMDDVATVHHRAQGHRHIDELSGHLLWEFATSSQSRTPRMVSARRTGTLVTVTMSEVVTTDTKGVADPGNFGISYRDSTASRTVSAVKVDGNIITFRVSGATGAGEVVSIACHGAKKYPALANRDGMGRLYGLRSCIRSLRRYWSHTTGRPLFLWAQQQELNVSVSA</sequence>
<proteinExistence type="predicted"/>
<evidence type="ECO:0000313" key="2">
    <source>
        <dbReference type="Proteomes" id="UP000052232"/>
    </source>
</evidence>
<dbReference type="RefSeq" id="WP_066606083.1">
    <property type="nucleotide sequence ID" value="NZ_KQ130435.1"/>
</dbReference>
<dbReference type="EMBL" id="JACT01000003">
    <property type="protein sequence ID" value="KMS54728.1"/>
    <property type="molecule type" value="Genomic_DNA"/>
</dbReference>
<reference evidence="1 2" key="1">
    <citation type="journal article" date="2015" name="G3 (Bethesda)">
        <title>Insights into Ongoing Evolution of the Hexachlorocyclohexane Catabolic Pathway from Comparative Genomics of Ten Sphingomonadaceae Strains.</title>
        <authorList>
            <person name="Pearce S.L."/>
            <person name="Oakeshott J.G."/>
            <person name="Pandey G."/>
        </authorList>
    </citation>
    <scope>NUCLEOTIDE SEQUENCE [LARGE SCALE GENOMIC DNA]</scope>
    <source>
        <strain evidence="1 2">LL01</strain>
    </source>
</reference>
<dbReference type="InterPro" id="IPR036514">
    <property type="entry name" value="SGNH_hydro_sf"/>
</dbReference>
<dbReference type="STRING" id="1420583.V473_15440"/>